<evidence type="ECO:0000313" key="3">
    <source>
        <dbReference type="Proteomes" id="UP000076584"/>
    </source>
</evidence>
<name>A0A166ZY88_COLIC</name>
<feature type="non-terminal residue" evidence="2">
    <location>
        <position position="1"/>
    </location>
</feature>
<keyword evidence="1" id="KW-0812">Transmembrane</keyword>
<feature type="transmembrane region" description="Helical" evidence="1">
    <location>
        <begin position="25"/>
        <end position="47"/>
    </location>
</feature>
<keyword evidence="1" id="KW-1133">Transmembrane helix</keyword>
<dbReference type="EMBL" id="LFIW01002076">
    <property type="protein sequence ID" value="KZL79502.1"/>
    <property type="molecule type" value="Genomic_DNA"/>
</dbReference>
<proteinExistence type="predicted"/>
<gene>
    <name evidence="2" type="ORF">CI238_05833</name>
</gene>
<evidence type="ECO:0000256" key="1">
    <source>
        <dbReference type="SAM" id="Phobius"/>
    </source>
</evidence>
<evidence type="ECO:0000313" key="2">
    <source>
        <dbReference type="EMBL" id="KZL79502.1"/>
    </source>
</evidence>
<feature type="non-terminal residue" evidence="2">
    <location>
        <position position="126"/>
    </location>
</feature>
<comment type="caution">
    <text evidence="2">The sequence shown here is derived from an EMBL/GenBank/DDBJ whole genome shotgun (WGS) entry which is preliminary data.</text>
</comment>
<accession>A0A166ZY88</accession>
<keyword evidence="3" id="KW-1185">Reference proteome</keyword>
<reference evidence="2 3" key="1">
    <citation type="submission" date="2015-06" db="EMBL/GenBank/DDBJ databases">
        <title>Survival trade-offs in plant roots during colonization by closely related pathogenic and mutualistic fungi.</title>
        <authorList>
            <person name="Hacquard S."/>
            <person name="Kracher B."/>
            <person name="Hiruma K."/>
            <person name="Weinman A."/>
            <person name="Muench P."/>
            <person name="Garrido Oter R."/>
            <person name="Ver Loren van Themaat E."/>
            <person name="Dallerey J.-F."/>
            <person name="Damm U."/>
            <person name="Henrissat B."/>
            <person name="Lespinet O."/>
            <person name="Thon M."/>
            <person name="Kemen E."/>
            <person name="McHardy A.C."/>
            <person name="Schulze-Lefert P."/>
            <person name="O'Connell R.J."/>
        </authorList>
    </citation>
    <scope>NUCLEOTIDE SEQUENCE [LARGE SCALE GENOMIC DNA]</scope>
    <source>
        <strain evidence="2 3">MAFF 238704</strain>
    </source>
</reference>
<organism evidence="2 3">
    <name type="scientific">Colletotrichum incanum</name>
    <name type="common">Soybean anthracnose fungus</name>
    <dbReference type="NCBI Taxonomy" id="1573173"/>
    <lineage>
        <taxon>Eukaryota</taxon>
        <taxon>Fungi</taxon>
        <taxon>Dikarya</taxon>
        <taxon>Ascomycota</taxon>
        <taxon>Pezizomycotina</taxon>
        <taxon>Sordariomycetes</taxon>
        <taxon>Hypocreomycetidae</taxon>
        <taxon>Glomerellales</taxon>
        <taxon>Glomerellaceae</taxon>
        <taxon>Colletotrichum</taxon>
        <taxon>Colletotrichum spaethianum species complex</taxon>
    </lineage>
</organism>
<keyword evidence="1" id="KW-0472">Membrane</keyword>
<sequence length="126" mass="14044">LAPNKSVEHAMCNNQKIKSGDHMTFSLFGILFVFLLGTIIIIISLNIENLARCGQKWRKTTSYSLLEWSLNDVLQLQRLAHEELGVGDWKRGTKLIPITVEDTPLAVLDASDPSHPRLRADPAPPS</sequence>
<dbReference type="AlphaFoldDB" id="A0A166ZY88"/>
<protein>
    <submittedName>
        <fullName evidence="2">Uncharacterized protein</fullName>
    </submittedName>
</protein>
<dbReference type="Proteomes" id="UP000076584">
    <property type="component" value="Unassembled WGS sequence"/>
</dbReference>